<proteinExistence type="predicted"/>
<dbReference type="Proteomes" id="UP000800200">
    <property type="component" value="Unassembled WGS sequence"/>
</dbReference>
<evidence type="ECO:0000313" key="1">
    <source>
        <dbReference type="EMBL" id="KAF2175780.1"/>
    </source>
</evidence>
<dbReference type="SUPFAM" id="SSF52743">
    <property type="entry name" value="Subtilisin-like"/>
    <property type="match status" value="1"/>
</dbReference>
<dbReference type="AlphaFoldDB" id="A0A6A6DCT9"/>
<protein>
    <recommendedName>
        <fullName evidence="3">Peptidase S8/S53 domain-containing protein</fullName>
    </recommendedName>
</protein>
<dbReference type="Gene3D" id="3.40.50.200">
    <property type="entry name" value="Peptidase S8/S53 domain"/>
    <property type="match status" value="1"/>
</dbReference>
<dbReference type="GO" id="GO:0004252">
    <property type="term" value="F:serine-type endopeptidase activity"/>
    <property type="evidence" value="ECO:0007669"/>
    <property type="project" value="InterPro"/>
</dbReference>
<dbReference type="OrthoDB" id="3797974at2759"/>
<evidence type="ECO:0008006" key="3">
    <source>
        <dbReference type="Google" id="ProtNLM"/>
    </source>
</evidence>
<dbReference type="GO" id="GO:0006508">
    <property type="term" value="P:proteolysis"/>
    <property type="evidence" value="ECO:0007669"/>
    <property type="project" value="InterPro"/>
</dbReference>
<dbReference type="CDD" id="cd00306">
    <property type="entry name" value="Peptidases_S8_S53"/>
    <property type="match status" value="1"/>
</dbReference>
<reference evidence="1" key="1">
    <citation type="journal article" date="2020" name="Stud. Mycol.">
        <title>101 Dothideomycetes genomes: a test case for predicting lifestyles and emergence of pathogens.</title>
        <authorList>
            <person name="Haridas S."/>
            <person name="Albert R."/>
            <person name="Binder M."/>
            <person name="Bloem J."/>
            <person name="Labutti K."/>
            <person name="Salamov A."/>
            <person name="Andreopoulos B."/>
            <person name="Baker S."/>
            <person name="Barry K."/>
            <person name="Bills G."/>
            <person name="Bluhm B."/>
            <person name="Cannon C."/>
            <person name="Castanera R."/>
            <person name="Culley D."/>
            <person name="Daum C."/>
            <person name="Ezra D."/>
            <person name="Gonzalez J."/>
            <person name="Henrissat B."/>
            <person name="Kuo A."/>
            <person name="Liang C."/>
            <person name="Lipzen A."/>
            <person name="Lutzoni F."/>
            <person name="Magnuson J."/>
            <person name="Mondo S."/>
            <person name="Nolan M."/>
            <person name="Ohm R."/>
            <person name="Pangilinan J."/>
            <person name="Park H.-J."/>
            <person name="Ramirez L."/>
            <person name="Alfaro M."/>
            <person name="Sun H."/>
            <person name="Tritt A."/>
            <person name="Yoshinaga Y."/>
            <person name="Zwiers L.-H."/>
            <person name="Turgeon B."/>
            <person name="Goodwin S."/>
            <person name="Spatafora J."/>
            <person name="Crous P."/>
            <person name="Grigoriev I."/>
        </authorList>
    </citation>
    <scope>NUCLEOTIDE SEQUENCE</scope>
    <source>
        <strain evidence="1">CBS 207.26</strain>
    </source>
</reference>
<accession>A0A6A6DCT9</accession>
<evidence type="ECO:0000313" key="2">
    <source>
        <dbReference type="Proteomes" id="UP000800200"/>
    </source>
</evidence>
<name>A0A6A6DCT9_9PEZI</name>
<keyword evidence="2" id="KW-1185">Reference proteome</keyword>
<sequence length="180" mass="19972">MNSQKAPILVPRHVGPLLPRETTRRRMRWVNGMEHFGSKTQVWVDALKKIVEDVHVKRPKKAVLNMTLYWPKDTVEEGWETAVHQNLKKLEELGVITITGSGNQGKGNLRLNSIIVVGAVTPTTNEMWYKSNYDKLKTFPHAYAPGEKVHCGDGMPNAPNFAKDTSGTSLASANVDGLAV</sequence>
<organism evidence="1 2">
    <name type="scientific">Zopfia rhizophila CBS 207.26</name>
    <dbReference type="NCBI Taxonomy" id="1314779"/>
    <lineage>
        <taxon>Eukaryota</taxon>
        <taxon>Fungi</taxon>
        <taxon>Dikarya</taxon>
        <taxon>Ascomycota</taxon>
        <taxon>Pezizomycotina</taxon>
        <taxon>Dothideomycetes</taxon>
        <taxon>Dothideomycetes incertae sedis</taxon>
        <taxon>Zopfiaceae</taxon>
        <taxon>Zopfia</taxon>
    </lineage>
</organism>
<dbReference type="InterPro" id="IPR036852">
    <property type="entry name" value="Peptidase_S8/S53_dom_sf"/>
</dbReference>
<gene>
    <name evidence="1" type="ORF">K469DRAFT_683461</name>
</gene>
<dbReference type="EMBL" id="ML994725">
    <property type="protein sequence ID" value="KAF2175780.1"/>
    <property type="molecule type" value="Genomic_DNA"/>
</dbReference>